<name>A0A078HTT4_BRANA</name>
<dbReference type="AlphaFoldDB" id="A0A078HTT4"/>
<dbReference type="Gramene" id="CDY40744">
    <property type="protein sequence ID" value="CDY40744"/>
    <property type="gene ID" value="GSBRNA2T00071641001"/>
</dbReference>
<reference evidence="1 2" key="1">
    <citation type="journal article" date="2014" name="Science">
        <title>Plant genetics. Early allopolyploid evolution in the post-Neolithic Brassica napus oilseed genome.</title>
        <authorList>
            <person name="Chalhoub B."/>
            <person name="Denoeud F."/>
            <person name="Liu S."/>
            <person name="Parkin I.A."/>
            <person name="Tang H."/>
            <person name="Wang X."/>
            <person name="Chiquet J."/>
            <person name="Belcram H."/>
            <person name="Tong C."/>
            <person name="Samans B."/>
            <person name="Correa M."/>
            <person name="Da Silva C."/>
            <person name="Just J."/>
            <person name="Falentin C."/>
            <person name="Koh C.S."/>
            <person name="Le Clainche I."/>
            <person name="Bernard M."/>
            <person name="Bento P."/>
            <person name="Noel B."/>
            <person name="Labadie K."/>
            <person name="Alberti A."/>
            <person name="Charles M."/>
            <person name="Arnaud D."/>
            <person name="Guo H."/>
            <person name="Daviaud C."/>
            <person name="Alamery S."/>
            <person name="Jabbari K."/>
            <person name="Zhao M."/>
            <person name="Edger P.P."/>
            <person name="Chelaifa H."/>
            <person name="Tack D."/>
            <person name="Lassalle G."/>
            <person name="Mestiri I."/>
            <person name="Schnel N."/>
            <person name="Le Paslier M.C."/>
            <person name="Fan G."/>
            <person name="Renault V."/>
            <person name="Bayer P.E."/>
            <person name="Golicz A.A."/>
            <person name="Manoli S."/>
            <person name="Lee T.H."/>
            <person name="Thi V.H."/>
            <person name="Chalabi S."/>
            <person name="Hu Q."/>
            <person name="Fan C."/>
            <person name="Tollenaere R."/>
            <person name="Lu Y."/>
            <person name="Battail C."/>
            <person name="Shen J."/>
            <person name="Sidebottom C.H."/>
            <person name="Wang X."/>
            <person name="Canaguier A."/>
            <person name="Chauveau A."/>
            <person name="Berard A."/>
            <person name="Deniot G."/>
            <person name="Guan M."/>
            <person name="Liu Z."/>
            <person name="Sun F."/>
            <person name="Lim Y.P."/>
            <person name="Lyons E."/>
            <person name="Town C.D."/>
            <person name="Bancroft I."/>
            <person name="Wang X."/>
            <person name="Meng J."/>
            <person name="Ma J."/>
            <person name="Pires J.C."/>
            <person name="King G.J."/>
            <person name="Brunel D."/>
            <person name="Delourme R."/>
            <person name="Renard M."/>
            <person name="Aury J.M."/>
            <person name="Adams K.L."/>
            <person name="Batley J."/>
            <person name="Snowdon R.J."/>
            <person name="Tost J."/>
            <person name="Edwards D."/>
            <person name="Zhou Y."/>
            <person name="Hua W."/>
            <person name="Sharpe A.G."/>
            <person name="Paterson A.H."/>
            <person name="Guan C."/>
            <person name="Wincker P."/>
        </authorList>
    </citation>
    <scope>NUCLEOTIDE SEQUENCE [LARGE SCALE GENOMIC DNA]</scope>
    <source>
        <strain evidence="2">cv. Darmor-bzh</strain>
    </source>
</reference>
<proteinExistence type="predicted"/>
<sequence>MGDMTWVEEGTSHLTSSRKRKARAKRFEFIGWGYLKVHC</sequence>
<dbReference type="Proteomes" id="UP000028999">
    <property type="component" value="Unassembled WGS sequence"/>
</dbReference>
<keyword evidence="2" id="KW-1185">Reference proteome</keyword>
<dbReference type="EMBL" id="LK032478">
    <property type="protein sequence ID" value="CDY40744.1"/>
    <property type="molecule type" value="Genomic_DNA"/>
</dbReference>
<dbReference type="STRING" id="3708.A0A078HTT4"/>
<organism evidence="1 2">
    <name type="scientific">Brassica napus</name>
    <name type="common">Rape</name>
    <dbReference type="NCBI Taxonomy" id="3708"/>
    <lineage>
        <taxon>Eukaryota</taxon>
        <taxon>Viridiplantae</taxon>
        <taxon>Streptophyta</taxon>
        <taxon>Embryophyta</taxon>
        <taxon>Tracheophyta</taxon>
        <taxon>Spermatophyta</taxon>
        <taxon>Magnoliopsida</taxon>
        <taxon>eudicotyledons</taxon>
        <taxon>Gunneridae</taxon>
        <taxon>Pentapetalae</taxon>
        <taxon>rosids</taxon>
        <taxon>malvids</taxon>
        <taxon>Brassicales</taxon>
        <taxon>Brassicaceae</taxon>
        <taxon>Brassiceae</taxon>
        <taxon>Brassica</taxon>
    </lineage>
</organism>
<dbReference type="PaxDb" id="3708-A0A078HTT4"/>
<protein>
    <submittedName>
        <fullName evidence="1">BnaAnng06070D protein</fullName>
    </submittedName>
</protein>
<gene>
    <name evidence="1" type="primary">BnaAnng06070D</name>
    <name evidence="1" type="ORF">GSBRNA2T00071641001</name>
</gene>
<evidence type="ECO:0000313" key="1">
    <source>
        <dbReference type="EMBL" id="CDY40744.1"/>
    </source>
</evidence>
<accession>A0A078HTT4</accession>
<evidence type="ECO:0000313" key="2">
    <source>
        <dbReference type="Proteomes" id="UP000028999"/>
    </source>
</evidence>